<feature type="domain" description="Carbohydrate kinase PfkB" evidence="4">
    <location>
        <begin position="31"/>
        <end position="318"/>
    </location>
</feature>
<gene>
    <name evidence="5" type="primary">ABSGL_03462.1 scaffold 4609</name>
</gene>
<dbReference type="AlphaFoldDB" id="A0A168M4I4"/>
<evidence type="ECO:0000259" key="4">
    <source>
        <dbReference type="Pfam" id="PF00294"/>
    </source>
</evidence>
<dbReference type="GO" id="GO:0016301">
    <property type="term" value="F:kinase activity"/>
    <property type="evidence" value="ECO:0007669"/>
    <property type="project" value="UniProtKB-KW"/>
</dbReference>
<dbReference type="InterPro" id="IPR029056">
    <property type="entry name" value="Ribokinase-like"/>
</dbReference>
<evidence type="ECO:0000256" key="1">
    <source>
        <dbReference type="ARBA" id="ARBA00022679"/>
    </source>
</evidence>
<proteinExistence type="predicted"/>
<dbReference type="PROSITE" id="PS00584">
    <property type="entry name" value="PFKB_KINASES_2"/>
    <property type="match status" value="1"/>
</dbReference>
<dbReference type="EMBL" id="LT552047">
    <property type="protein sequence ID" value="SAL97935.1"/>
    <property type="molecule type" value="Genomic_DNA"/>
</dbReference>
<dbReference type="InterPro" id="IPR002173">
    <property type="entry name" value="Carboh/pur_kinase_PfkB_CS"/>
</dbReference>
<protein>
    <recommendedName>
        <fullName evidence="4">Carbohydrate kinase PfkB domain-containing protein</fullName>
    </recommendedName>
</protein>
<keyword evidence="6" id="KW-1185">Reference proteome</keyword>
<feature type="compositionally biased region" description="Pro residues" evidence="3">
    <location>
        <begin position="14"/>
        <end position="25"/>
    </location>
</feature>
<dbReference type="SUPFAM" id="SSF53613">
    <property type="entry name" value="Ribokinase-like"/>
    <property type="match status" value="1"/>
</dbReference>
<evidence type="ECO:0000313" key="5">
    <source>
        <dbReference type="EMBL" id="SAL97935.1"/>
    </source>
</evidence>
<sequence length="340" mass="37938">MFSFHRRKSRPSVDPSPPSPMPPIPSPIPVLLVGQIYQDTILYMDDYPKEDSKIRAKDMEQRRGGNICNTAEVLCQFPRMDPHVMSCLGTKEASSPLVSGLEEIGIKTQACVYRPTPLPSSYIIQSSQSGTRTIISCNKTIELNLEEFIHHFDATPPYAWVHFEGRNIDNTVQQIDWLSSKAQQEGWSLKISVELEKPDRPDIDLLLAKGDVVFFSKLFAQTRNYHHPKDFLRSIQPQCKVGATLFCTWGEGGATCLLPSGEIHHASAIPVHQVIDSVGAGDTFIAGIIFCLTRQLHVLTALKFACEMASRKVEKVGFNGLAEMMRKLWEASLDLAAPSR</sequence>
<organism evidence="5">
    <name type="scientific">Absidia glauca</name>
    <name type="common">Pin mould</name>
    <dbReference type="NCBI Taxonomy" id="4829"/>
    <lineage>
        <taxon>Eukaryota</taxon>
        <taxon>Fungi</taxon>
        <taxon>Fungi incertae sedis</taxon>
        <taxon>Mucoromycota</taxon>
        <taxon>Mucoromycotina</taxon>
        <taxon>Mucoromycetes</taxon>
        <taxon>Mucorales</taxon>
        <taxon>Cunninghamellaceae</taxon>
        <taxon>Absidia</taxon>
    </lineage>
</organism>
<dbReference type="OMA" id="CDYVVFS"/>
<dbReference type="InterPro" id="IPR011611">
    <property type="entry name" value="PfkB_dom"/>
</dbReference>
<reference evidence="5" key="1">
    <citation type="submission" date="2016-04" db="EMBL/GenBank/DDBJ databases">
        <authorList>
            <person name="Evans L.H."/>
            <person name="Alamgir A."/>
            <person name="Owens N."/>
            <person name="Weber N.D."/>
            <person name="Virtaneva K."/>
            <person name="Barbian K."/>
            <person name="Babar A."/>
            <person name="Rosenke K."/>
        </authorList>
    </citation>
    <scope>NUCLEOTIDE SEQUENCE [LARGE SCALE GENOMIC DNA]</scope>
    <source>
        <strain evidence="5">CBS 101.48</strain>
    </source>
</reference>
<dbReference type="PANTHER" id="PTHR42774:SF3">
    <property type="entry name" value="KETOHEXOKINASE"/>
    <property type="match status" value="1"/>
</dbReference>
<dbReference type="OrthoDB" id="204058at2759"/>
<dbReference type="STRING" id="4829.A0A168M4I4"/>
<accession>A0A168M4I4</accession>
<dbReference type="InParanoid" id="A0A168M4I4"/>
<feature type="region of interest" description="Disordered" evidence="3">
    <location>
        <begin position="1"/>
        <end position="25"/>
    </location>
</feature>
<evidence type="ECO:0000256" key="3">
    <source>
        <dbReference type="SAM" id="MobiDB-lite"/>
    </source>
</evidence>
<dbReference type="PANTHER" id="PTHR42774">
    <property type="entry name" value="PHOSPHOTRANSFERASE SYSTEM TRANSPORT PROTEIN"/>
    <property type="match status" value="1"/>
</dbReference>
<keyword evidence="1" id="KW-0808">Transferase</keyword>
<dbReference type="Proteomes" id="UP000078561">
    <property type="component" value="Unassembled WGS sequence"/>
</dbReference>
<name>A0A168M4I4_ABSGL</name>
<evidence type="ECO:0000256" key="2">
    <source>
        <dbReference type="ARBA" id="ARBA00022777"/>
    </source>
</evidence>
<feature type="compositionally biased region" description="Basic residues" evidence="3">
    <location>
        <begin position="1"/>
        <end position="10"/>
    </location>
</feature>
<evidence type="ECO:0000313" key="6">
    <source>
        <dbReference type="Proteomes" id="UP000078561"/>
    </source>
</evidence>
<dbReference type="Pfam" id="PF00294">
    <property type="entry name" value="PfkB"/>
    <property type="match status" value="1"/>
</dbReference>
<dbReference type="Gene3D" id="3.40.1190.20">
    <property type="match status" value="1"/>
</dbReference>
<dbReference type="InterPro" id="IPR052562">
    <property type="entry name" value="Ketohexokinase-related"/>
</dbReference>
<keyword evidence="2" id="KW-0418">Kinase</keyword>